<sequence>MIIKDIFETFLSKTLYQLKRLNARQIWGIFIALIAVFIGLYFCEELFLSNPVGINIDHLGVFAQILQAPVFQAIRIVLYILLWLLMIKLPFLSFKTIGIKTPYGELSMEAILSESAVIKNAMLNEVSVALMGILRILNNASIMEMIEDIKNIGKEITDPYFIKSITKVINIQFKLYTIRKTHCNYLIVSEEIASYNKVPIVNRATLKELAQESIINKDFRISDDASIMAVPLFFRSEICAIIYVQSEKYLFQQVDAMIIDSIWNNICHNNEAYEELVINRERDI</sequence>
<dbReference type="Proteomes" id="UP000430508">
    <property type="component" value="Chromosome"/>
</dbReference>
<keyword evidence="1" id="KW-1133">Transmembrane helix</keyword>
<protein>
    <submittedName>
        <fullName evidence="2">Uncharacterized protein</fullName>
    </submittedName>
</protein>
<feature type="transmembrane region" description="Helical" evidence="1">
    <location>
        <begin position="62"/>
        <end position="85"/>
    </location>
</feature>
<proteinExistence type="predicted"/>
<feature type="transmembrane region" description="Helical" evidence="1">
    <location>
        <begin position="21"/>
        <end position="42"/>
    </location>
</feature>
<keyword evidence="1" id="KW-0472">Membrane</keyword>
<dbReference type="RefSeq" id="WP_015042704.1">
    <property type="nucleotide sequence ID" value="NZ_CP046996.1"/>
</dbReference>
<evidence type="ECO:0000256" key="1">
    <source>
        <dbReference type="SAM" id="Phobius"/>
    </source>
</evidence>
<evidence type="ECO:0000313" key="2">
    <source>
        <dbReference type="EMBL" id="QHA00549.1"/>
    </source>
</evidence>
<gene>
    <name evidence="2" type="ORF">GQ588_07850</name>
</gene>
<accession>A0A857DJA7</accession>
<dbReference type="EMBL" id="CP046996">
    <property type="protein sequence ID" value="QHA00549.1"/>
    <property type="molecule type" value="Genomic_DNA"/>
</dbReference>
<name>A0A857DJA7_9FIRM</name>
<dbReference type="AlphaFoldDB" id="A0A857DJA7"/>
<evidence type="ECO:0000313" key="3">
    <source>
        <dbReference type="Proteomes" id="UP000430508"/>
    </source>
</evidence>
<reference evidence="2 3" key="1">
    <citation type="submission" date="2019-12" db="EMBL/GenBank/DDBJ databases">
        <title>Sequence classification of anaerobic respiratory reductive dehalogenases: First we see many, then we see few.</title>
        <authorList>
            <person name="Molenda O."/>
            <person name="Puentes Jacome L.A."/>
            <person name="Cao X."/>
            <person name="Nesbo C.L."/>
            <person name="Tang S."/>
            <person name="Morson N."/>
            <person name="Patron J."/>
            <person name="Lomheim L."/>
            <person name="Wishart D.S."/>
            <person name="Edwards E.A."/>
        </authorList>
    </citation>
    <scope>NUCLEOTIDE SEQUENCE [LARGE SCALE GENOMIC DNA]</scope>
    <source>
        <strain evidence="2 3">12DCA</strain>
    </source>
</reference>
<keyword evidence="1" id="KW-0812">Transmembrane</keyword>
<organism evidence="2 3">
    <name type="scientific">Dehalobacter restrictus</name>
    <dbReference type="NCBI Taxonomy" id="55583"/>
    <lineage>
        <taxon>Bacteria</taxon>
        <taxon>Bacillati</taxon>
        <taxon>Bacillota</taxon>
        <taxon>Clostridia</taxon>
        <taxon>Eubacteriales</taxon>
        <taxon>Desulfitobacteriaceae</taxon>
        <taxon>Dehalobacter</taxon>
    </lineage>
</organism>